<evidence type="ECO:0000313" key="2">
    <source>
        <dbReference type="EMBL" id="EPE05805.1"/>
    </source>
</evidence>
<dbReference type="VEuPathDB" id="FungiDB:F503_08336"/>
<dbReference type="HOGENOM" id="CLU_1704417_0_0_1"/>
<keyword evidence="3" id="KW-1185">Reference proteome</keyword>
<protein>
    <submittedName>
        <fullName evidence="2">Uncharacterized protein</fullName>
    </submittedName>
</protein>
<evidence type="ECO:0000313" key="3">
    <source>
        <dbReference type="Proteomes" id="UP000016923"/>
    </source>
</evidence>
<reference evidence="2 3" key="1">
    <citation type="journal article" date="2013" name="BMC Genomics">
        <title>The genome and transcriptome of the pine saprophyte Ophiostoma piceae, and a comparison with the bark beetle-associated pine pathogen Grosmannia clavigera.</title>
        <authorList>
            <person name="Haridas S."/>
            <person name="Wang Y."/>
            <person name="Lim L."/>
            <person name="Massoumi Alamouti S."/>
            <person name="Jackman S."/>
            <person name="Docking R."/>
            <person name="Robertson G."/>
            <person name="Birol I."/>
            <person name="Bohlmann J."/>
            <person name="Breuil C."/>
        </authorList>
    </citation>
    <scope>NUCLEOTIDE SEQUENCE [LARGE SCALE GENOMIC DNA]</scope>
    <source>
        <strain evidence="2 3">UAMH 11346</strain>
    </source>
</reference>
<dbReference type="AlphaFoldDB" id="S3CY48"/>
<dbReference type="Proteomes" id="UP000016923">
    <property type="component" value="Unassembled WGS sequence"/>
</dbReference>
<dbReference type="OrthoDB" id="5186861at2759"/>
<dbReference type="eggNOG" id="ENOG502RK2R">
    <property type="taxonomic scope" value="Eukaryota"/>
</dbReference>
<sequence>MPPKRVTRPLQRQLSLETPAMTSDPDIDSDDNGFNPVKAASALQKSIEGHKKRRFAARKRIEKKYQAKVADIVKLAEARLAERQKNNCRAHLRQEQMAQLVAAIETRDAKQRAVADRVGRFYDSCMNLTSLLQRVYTGLAEEARQATLSDTRHGTAPV</sequence>
<feature type="region of interest" description="Disordered" evidence="1">
    <location>
        <begin position="1"/>
        <end position="33"/>
    </location>
</feature>
<dbReference type="EMBL" id="KE148155">
    <property type="protein sequence ID" value="EPE05805.1"/>
    <property type="molecule type" value="Genomic_DNA"/>
</dbReference>
<name>S3CY48_OPHP1</name>
<gene>
    <name evidence="2" type="ORF">F503_08336</name>
</gene>
<evidence type="ECO:0000256" key="1">
    <source>
        <dbReference type="SAM" id="MobiDB-lite"/>
    </source>
</evidence>
<accession>S3CY48</accession>
<proteinExistence type="predicted"/>
<organism evidence="2 3">
    <name type="scientific">Ophiostoma piceae (strain UAMH 11346)</name>
    <name type="common">Sap stain fungus</name>
    <dbReference type="NCBI Taxonomy" id="1262450"/>
    <lineage>
        <taxon>Eukaryota</taxon>
        <taxon>Fungi</taxon>
        <taxon>Dikarya</taxon>
        <taxon>Ascomycota</taxon>
        <taxon>Pezizomycotina</taxon>
        <taxon>Sordariomycetes</taxon>
        <taxon>Sordariomycetidae</taxon>
        <taxon>Ophiostomatales</taxon>
        <taxon>Ophiostomataceae</taxon>
        <taxon>Ophiostoma</taxon>
    </lineage>
</organism>